<dbReference type="Proteomes" id="UP001371456">
    <property type="component" value="Unassembled WGS sequence"/>
</dbReference>
<keyword evidence="3" id="KW-0472">Membrane</keyword>
<evidence type="ECO:0000259" key="4">
    <source>
        <dbReference type="PROSITE" id="PS50919"/>
    </source>
</evidence>
<protein>
    <recommendedName>
        <fullName evidence="4">MIR domain-containing protein</fullName>
    </recommendedName>
</protein>
<feature type="domain" description="MIR" evidence="4">
    <location>
        <begin position="181"/>
        <end position="235"/>
    </location>
</feature>
<evidence type="ECO:0000256" key="1">
    <source>
        <dbReference type="ARBA" id="ARBA00022729"/>
    </source>
</evidence>
<keyword evidence="3" id="KW-0812">Transmembrane</keyword>
<evidence type="ECO:0000313" key="5">
    <source>
        <dbReference type="EMBL" id="KAK6795549.1"/>
    </source>
</evidence>
<evidence type="ECO:0000256" key="3">
    <source>
        <dbReference type="SAM" id="Phobius"/>
    </source>
</evidence>
<keyword evidence="6" id="KW-1185">Reference proteome</keyword>
<dbReference type="AlphaFoldDB" id="A0AAN8YJ26"/>
<dbReference type="PANTHER" id="PTHR46809:SF2">
    <property type="entry name" value="GH21273P"/>
    <property type="match status" value="1"/>
</dbReference>
<dbReference type="EMBL" id="JBANQN010000003">
    <property type="protein sequence ID" value="KAK6795549.1"/>
    <property type="molecule type" value="Genomic_DNA"/>
</dbReference>
<dbReference type="SMART" id="SM00472">
    <property type="entry name" value="MIR"/>
    <property type="match status" value="3"/>
</dbReference>
<feature type="domain" description="MIR" evidence="4">
    <location>
        <begin position="241"/>
        <end position="296"/>
    </location>
</feature>
<dbReference type="Gene3D" id="2.80.10.50">
    <property type="match status" value="2"/>
</dbReference>
<proteinExistence type="predicted"/>
<evidence type="ECO:0000313" key="6">
    <source>
        <dbReference type="Proteomes" id="UP001371456"/>
    </source>
</evidence>
<accession>A0AAN8YJ26</accession>
<feature type="transmembrane region" description="Helical" evidence="3">
    <location>
        <begin position="143"/>
        <end position="166"/>
    </location>
</feature>
<dbReference type="Pfam" id="PF02815">
    <property type="entry name" value="MIR"/>
    <property type="match status" value="1"/>
</dbReference>
<dbReference type="InterPro" id="IPR016093">
    <property type="entry name" value="MIR_motif"/>
</dbReference>
<dbReference type="PANTHER" id="PTHR46809">
    <property type="entry name" value="STROMAL CELL-DERIVED FACTOR 2-LIKE PROTEIN"/>
    <property type="match status" value="1"/>
</dbReference>
<keyword evidence="2" id="KW-0677">Repeat</keyword>
<dbReference type="SUPFAM" id="SSF82109">
    <property type="entry name" value="MIR domain"/>
    <property type="match status" value="1"/>
</dbReference>
<gene>
    <name evidence="5" type="ORF">RDI58_009003</name>
</gene>
<keyword evidence="3" id="KW-1133">Transmembrane helix</keyword>
<feature type="domain" description="MIR" evidence="4">
    <location>
        <begin position="335"/>
        <end position="389"/>
    </location>
</feature>
<organism evidence="5 6">
    <name type="scientific">Solanum bulbocastanum</name>
    <name type="common">Wild potato</name>
    <dbReference type="NCBI Taxonomy" id="147425"/>
    <lineage>
        <taxon>Eukaryota</taxon>
        <taxon>Viridiplantae</taxon>
        <taxon>Streptophyta</taxon>
        <taxon>Embryophyta</taxon>
        <taxon>Tracheophyta</taxon>
        <taxon>Spermatophyta</taxon>
        <taxon>Magnoliopsida</taxon>
        <taxon>eudicotyledons</taxon>
        <taxon>Gunneridae</taxon>
        <taxon>Pentapetalae</taxon>
        <taxon>asterids</taxon>
        <taxon>lamiids</taxon>
        <taxon>Solanales</taxon>
        <taxon>Solanaceae</taxon>
        <taxon>Solanoideae</taxon>
        <taxon>Solaneae</taxon>
        <taxon>Solanum</taxon>
    </lineage>
</organism>
<name>A0AAN8YJ26_SOLBU</name>
<dbReference type="CDD" id="cd23294">
    <property type="entry name" value="beta-trefoil_MIR_AtSDF2-like"/>
    <property type="match status" value="1"/>
</dbReference>
<dbReference type="InterPro" id="IPR036300">
    <property type="entry name" value="MIR_dom_sf"/>
</dbReference>
<evidence type="ECO:0000256" key="2">
    <source>
        <dbReference type="ARBA" id="ARBA00022737"/>
    </source>
</evidence>
<comment type="caution">
    <text evidence="5">The sequence shown here is derived from an EMBL/GenBank/DDBJ whole genome shotgun (WGS) entry which is preliminary data.</text>
</comment>
<keyword evidence="1" id="KW-0732">Signal</keyword>
<dbReference type="PROSITE" id="PS50919">
    <property type="entry name" value="MIR"/>
    <property type="match status" value="3"/>
</dbReference>
<sequence>MDTYRTTIVFQSKPANSPKFHVEKNDLLRLLLQRGIRKVKSHLHLKPKQKKHTTTIKYHRRLESRNCLKFHLRIGTSSELHRASAKSFIVAPSGLQQHQTLTRRKSAPPSTLNQAGAPGSKRIVLKESSSESDLDLPFWQRTWFIVLLLLMAISFFGLALFLFLTLDSDYTSTPVSAASEGVQITYGSAIKLMHEKTKFRLHSHDVPYGSGSGQQSVTGFPGVDDANSYWAVRSTDSSKQGDPIKSGSIIRLQHMKTRRWLHSHLHASPISGNMEVSCFGDDKESDTGDYWRQGWINLWTQSDMCCLLGFLVTTSSLFDLFLLSPLGRLEIEGSGKTWRQDQRIRLQHVDTGGYLHSHDKKYTRIAGGQQEVCGVKEKRPDNVWLAAEGVYFPFEFLFILKDLILIRRIQRDPFVFIPAIQHLFDRNW</sequence>
<reference evidence="5 6" key="1">
    <citation type="submission" date="2024-02" db="EMBL/GenBank/DDBJ databases">
        <title>de novo genome assembly of Solanum bulbocastanum strain 11H21.</title>
        <authorList>
            <person name="Hosaka A.J."/>
        </authorList>
    </citation>
    <scope>NUCLEOTIDE SEQUENCE [LARGE SCALE GENOMIC DNA]</scope>
    <source>
        <tissue evidence="5">Young leaves</tissue>
    </source>
</reference>